<dbReference type="SUPFAM" id="SSF52518">
    <property type="entry name" value="Thiamin diphosphate-binding fold (THDP-binding)"/>
    <property type="match status" value="2"/>
</dbReference>
<dbReference type="GO" id="GO:0005739">
    <property type="term" value="C:mitochondrion"/>
    <property type="evidence" value="ECO:0007669"/>
    <property type="project" value="UniProtKB-SubCell"/>
</dbReference>
<evidence type="ECO:0000259" key="14">
    <source>
        <dbReference type="Pfam" id="PF02775"/>
    </source>
</evidence>
<dbReference type="GO" id="GO:0005948">
    <property type="term" value="C:acetolactate synthase complex"/>
    <property type="evidence" value="ECO:0007669"/>
    <property type="project" value="TreeGrafter"/>
</dbReference>
<comment type="subcellular location">
    <subcellularLocation>
        <location evidence="1">Mitochondrion</location>
    </subcellularLocation>
</comment>
<keyword evidence="9 12" id="KW-0786">Thiamine pyrophosphate</keyword>
<dbReference type="SUPFAM" id="SSF52467">
    <property type="entry name" value="DHS-like NAD/FAD-binding domain"/>
    <property type="match status" value="1"/>
</dbReference>
<evidence type="ECO:0000256" key="10">
    <source>
        <dbReference type="ARBA" id="ARBA00023128"/>
    </source>
</evidence>
<comment type="cofactor">
    <cofactor evidence="12">
        <name>Mg(2+)</name>
        <dbReference type="ChEBI" id="CHEBI:18420"/>
    </cofactor>
    <text evidence="12">Binds 1 Mg(2+) ion per subunit.</text>
</comment>
<keyword evidence="7 12" id="KW-0479">Metal-binding</keyword>
<dbReference type="GO" id="GO:0000287">
    <property type="term" value="F:magnesium ion binding"/>
    <property type="evidence" value="ECO:0007669"/>
    <property type="project" value="UniProtKB-UniRule"/>
</dbReference>
<feature type="domain" description="Thiamine pyrophosphate enzyme TPP-binding" evidence="14">
    <location>
        <begin position="398"/>
        <end position="547"/>
    </location>
</feature>
<dbReference type="InterPro" id="IPR012001">
    <property type="entry name" value="Thiamin_PyroP_enz_TPP-bd_dom"/>
</dbReference>
<dbReference type="PANTHER" id="PTHR18968">
    <property type="entry name" value="THIAMINE PYROPHOSPHATE ENZYMES"/>
    <property type="match status" value="1"/>
</dbReference>
<dbReference type="InterPro" id="IPR029035">
    <property type="entry name" value="DHS-like_NAD/FAD-binding_dom"/>
</dbReference>
<evidence type="ECO:0000259" key="13">
    <source>
        <dbReference type="Pfam" id="PF00205"/>
    </source>
</evidence>
<dbReference type="Gene3D" id="3.40.50.1220">
    <property type="entry name" value="TPP-binding domain"/>
    <property type="match status" value="1"/>
</dbReference>
<keyword evidence="8 12" id="KW-0460">Magnesium</keyword>
<keyword evidence="6 12" id="KW-0808">Transferase</keyword>
<dbReference type="Pfam" id="PF02775">
    <property type="entry name" value="TPP_enzyme_C"/>
    <property type="match status" value="1"/>
</dbReference>
<evidence type="ECO:0000256" key="12">
    <source>
        <dbReference type="RuleBase" id="RU003591"/>
    </source>
</evidence>
<dbReference type="GO" id="GO:0030976">
    <property type="term" value="F:thiamine pyrophosphate binding"/>
    <property type="evidence" value="ECO:0007669"/>
    <property type="project" value="UniProtKB-UniRule"/>
</dbReference>
<feature type="domain" description="Thiamine pyrophosphate enzyme central" evidence="13">
    <location>
        <begin position="194"/>
        <end position="334"/>
    </location>
</feature>
<dbReference type="EMBL" id="BPWL01000007">
    <property type="protein sequence ID" value="GJJ12648.1"/>
    <property type="molecule type" value="Genomic_DNA"/>
</dbReference>
<dbReference type="InterPro" id="IPR000399">
    <property type="entry name" value="TPP-bd_CS"/>
</dbReference>
<keyword evidence="17" id="KW-1185">Reference proteome</keyword>
<evidence type="ECO:0000256" key="5">
    <source>
        <dbReference type="ARBA" id="ARBA00022605"/>
    </source>
</evidence>
<comment type="caution">
    <text evidence="16">The sequence shown here is derived from an EMBL/GenBank/DDBJ whole genome shotgun (WGS) entry which is preliminary data.</text>
</comment>
<keyword evidence="10" id="KW-0496">Mitochondrion</keyword>
<comment type="pathway">
    <text evidence="2 12">Amino-acid biosynthesis; L-isoleucine biosynthesis; L-isoleucine from 2-oxobutanoate: step 1/4.</text>
</comment>
<evidence type="ECO:0000313" key="16">
    <source>
        <dbReference type="EMBL" id="GJJ12648.1"/>
    </source>
</evidence>
<sequence length="578" mass="63730">MTGSQIFYEMMKRNGVKHIFGRSILPVTRHHQEQFQFIFSRNGQSAGHMAEGYARVTGKPGVVLVTSRPQVTNFVISMLDALSDGVPLVVFTGQLDPAMELDSDAYQEPDIVEISRSCTKWNVMVEDIAKLPRRINEAFIIATSGRPGPVLVDLPTNFTPGFSPHTIPQCTDTHVLPTKPLIKPAADSNNLVYQAADMINHAKRPIIYAGHGILSSTKGPQLLHQLSREGNIPVTTTLHGLGAFDELDERSLHMSGMHGSTYANLAMQEADVIIALGARFDERSTGEIKLFAPAAREAAQQGKGGIIQFEIMPRNINKVINAQIPIVGDVVENLSLLVPLVNYLPRANWFTDIKNWKARYPFTYIPSSSGGLLKPQEVIQELDHQTKDLKNNVIITTGVGQHQMWAAQFYRWRYPSTMISSGGLGTMGFGLPAAIGCKIGAPDKIVINIDGDGSLCVTAMELATASQLNIGVKCMVLNNQGLDMVNQVERINHNSPSLNIQLKNPDFSKLAESMHVYALRVQDKSELFAKMKAFLEYDKSKPILMEVLVDPTENVYPMTIPVPTLPSVNFQEQITSKF</sequence>
<dbReference type="InterPro" id="IPR045229">
    <property type="entry name" value="TPP_enz"/>
</dbReference>
<dbReference type="AlphaFoldDB" id="A0AAV5AGL9"/>
<comment type="catalytic activity">
    <reaction evidence="12">
        <text>2 pyruvate + H(+) = (2S)-2-acetolactate + CO2</text>
        <dbReference type="Rhea" id="RHEA:25249"/>
        <dbReference type="ChEBI" id="CHEBI:15361"/>
        <dbReference type="ChEBI" id="CHEBI:15378"/>
        <dbReference type="ChEBI" id="CHEBI:16526"/>
        <dbReference type="ChEBI" id="CHEBI:58476"/>
        <dbReference type="EC" id="2.2.1.6"/>
    </reaction>
</comment>
<dbReference type="InterPro" id="IPR011766">
    <property type="entry name" value="TPP_enzyme_TPP-bd"/>
</dbReference>
<evidence type="ECO:0000256" key="4">
    <source>
        <dbReference type="ARBA" id="ARBA00007812"/>
    </source>
</evidence>
<dbReference type="FunFam" id="3.40.50.970:FF:000007">
    <property type="entry name" value="Acetolactate synthase"/>
    <property type="match status" value="1"/>
</dbReference>
<dbReference type="InterPro" id="IPR029061">
    <property type="entry name" value="THDP-binding"/>
</dbReference>
<proteinExistence type="inferred from homology"/>
<accession>A0AAV5AGL9</accession>
<dbReference type="GO" id="GO:0009097">
    <property type="term" value="P:isoleucine biosynthetic process"/>
    <property type="evidence" value="ECO:0007669"/>
    <property type="project" value="TreeGrafter"/>
</dbReference>
<keyword evidence="11 12" id="KW-0100">Branched-chain amino acid biosynthesis</keyword>
<comment type="similarity">
    <text evidence="4 12">Belongs to the TPP enzyme family.</text>
</comment>
<dbReference type="InterPro" id="IPR039368">
    <property type="entry name" value="AHAS_TPP"/>
</dbReference>
<dbReference type="PANTHER" id="PTHR18968:SF13">
    <property type="entry name" value="ACETOLACTATE SYNTHASE CATALYTIC SUBUNIT, MITOCHONDRIAL"/>
    <property type="match status" value="1"/>
</dbReference>
<evidence type="ECO:0000256" key="8">
    <source>
        <dbReference type="ARBA" id="ARBA00022842"/>
    </source>
</evidence>
<dbReference type="GO" id="GO:0003984">
    <property type="term" value="F:acetolactate synthase activity"/>
    <property type="evidence" value="ECO:0007669"/>
    <property type="project" value="UniProtKB-EC"/>
</dbReference>
<evidence type="ECO:0000256" key="6">
    <source>
        <dbReference type="ARBA" id="ARBA00022679"/>
    </source>
</evidence>
<evidence type="ECO:0000256" key="1">
    <source>
        <dbReference type="ARBA" id="ARBA00004173"/>
    </source>
</evidence>
<dbReference type="CDD" id="cd02015">
    <property type="entry name" value="TPP_AHAS"/>
    <property type="match status" value="1"/>
</dbReference>
<dbReference type="Proteomes" id="UP001050691">
    <property type="component" value="Unassembled WGS sequence"/>
</dbReference>
<dbReference type="GO" id="GO:0009099">
    <property type="term" value="P:L-valine biosynthetic process"/>
    <property type="evidence" value="ECO:0007669"/>
    <property type="project" value="TreeGrafter"/>
</dbReference>
<feature type="domain" description="Thiamine pyrophosphate enzyme N-terminal TPP-binding" evidence="15">
    <location>
        <begin position="1"/>
        <end position="112"/>
    </location>
</feature>
<evidence type="ECO:0000256" key="9">
    <source>
        <dbReference type="ARBA" id="ARBA00023052"/>
    </source>
</evidence>
<protein>
    <recommendedName>
        <fullName evidence="12">Acetolactate synthase</fullName>
        <ecNumber evidence="12">2.2.1.6</ecNumber>
    </recommendedName>
</protein>
<dbReference type="CDD" id="cd07035">
    <property type="entry name" value="TPP_PYR_POX_like"/>
    <property type="match status" value="1"/>
</dbReference>
<dbReference type="NCBIfam" id="TIGR00118">
    <property type="entry name" value="acolac_lg"/>
    <property type="match status" value="1"/>
</dbReference>
<evidence type="ECO:0000256" key="11">
    <source>
        <dbReference type="ARBA" id="ARBA00023304"/>
    </source>
</evidence>
<dbReference type="Pfam" id="PF02776">
    <property type="entry name" value="TPP_enzyme_N"/>
    <property type="match status" value="1"/>
</dbReference>
<comment type="cofactor">
    <cofactor evidence="12">
        <name>thiamine diphosphate</name>
        <dbReference type="ChEBI" id="CHEBI:58937"/>
    </cofactor>
    <text evidence="12">Binds 1 thiamine pyrophosphate per subunit.</text>
</comment>
<evidence type="ECO:0000313" key="17">
    <source>
        <dbReference type="Proteomes" id="UP001050691"/>
    </source>
</evidence>
<reference evidence="16" key="1">
    <citation type="submission" date="2021-10" db="EMBL/GenBank/DDBJ databases">
        <title>De novo Genome Assembly of Clathrus columnatus (Basidiomycota, Fungi) Using Illumina and Nanopore Sequence Data.</title>
        <authorList>
            <person name="Ogiso-Tanaka E."/>
            <person name="Itagaki H."/>
            <person name="Hosoya T."/>
            <person name="Hosaka K."/>
        </authorList>
    </citation>
    <scope>NUCLEOTIDE SEQUENCE</scope>
    <source>
        <strain evidence="16">MO-923</strain>
    </source>
</reference>
<keyword evidence="5 12" id="KW-0028">Amino-acid biosynthesis</keyword>
<dbReference type="GO" id="GO:0050660">
    <property type="term" value="F:flavin adenine dinucleotide binding"/>
    <property type="evidence" value="ECO:0007669"/>
    <property type="project" value="InterPro"/>
</dbReference>
<comment type="pathway">
    <text evidence="3 12">Amino-acid biosynthesis; L-valine biosynthesis; L-valine from pyruvate: step 1/4.</text>
</comment>
<name>A0AAV5AGL9_9AGAM</name>
<evidence type="ECO:0000256" key="3">
    <source>
        <dbReference type="ARBA" id="ARBA00005025"/>
    </source>
</evidence>
<organism evidence="16 17">
    <name type="scientific">Clathrus columnatus</name>
    <dbReference type="NCBI Taxonomy" id="1419009"/>
    <lineage>
        <taxon>Eukaryota</taxon>
        <taxon>Fungi</taxon>
        <taxon>Dikarya</taxon>
        <taxon>Basidiomycota</taxon>
        <taxon>Agaricomycotina</taxon>
        <taxon>Agaricomycetes</taxon>
        <taxon>Phallomycetidae</taxon>
        <taxon>Phallales</taxon>
        <taxon>Clathraceae</taxon>
        <taxon>Clathrus</taxon>
    </lineage>
</organism>
<gene>
    <name evidence="16" type="ORF">Clacol_006892</name>
</gene>
<evidence type="ECO:0000259" key="15">
    <source>
        <dbReference type="Pfam" id="PF02776"/>
    </source>
</evidence>
<dbReference type="InterPro" id="IPR012846">
    <property type="entry name" value="Acetolactate_synth_lsu"/>
</dbReference>
<dbReference type="Pfam" id="PF00205">
    <property type="entry name" value="TPP_enzyme_M"/>
    <property type="match status" value="1"/>
</dbReference>
<evidence type="ECO:0000256" key="2">
    <source>
        <dbReference type="ARBA" id="ARBA00004974"/>
    </source>
</evidence>
<dbReference type="EC" id="2.2.1.6" evidence="12"/>
<dbReference type="PROSITE" id="PS00187">
    <property type="entry name" value="TPP_ENZYMES"/>
    <property type="match status" value="1"/>
</dbReference>
<dbReference type="InterPro" id="IPR012000">
    <property type="entry name" value="Thiamin_PyroP_enz_cen_dom"/>
</dbReference>
<dbReference type="FunFam" id="3.40.50.1220:FF:000008">
    <property type="entry name" value="Acetolactate synthase"/>
    <property type="match status" value="1"/>
</dbReference>
<dbReference type="Gene3D" id="3.40.50.970">
    <property type="match status" value="2"/>
</dbReference>
<evidence type="ECO:0000256" key="7">
    <source>
        <dbReference type="ARBA" id="ARBA00022723"/>
    </source>
</evidence>